<proteinExistence type="predicted"/>
<evidence type="ECO:0000313" key="2">
    <source>
        <dbReference type="Proteomes" id="UP000198657"/>
    </source>
</evidence>
<evidence type="ECO:0000313" key="1">
    <source>
        <dbReference type="EMBL" id="SEO50164.1"/>
    </source>
</evidence>
<dbReference type="EMBL" id="FODN01000007">
    <property type="protein sequence ID" value="SEO50164.1"/>
    <property type="molecule type" value="Genomic_DNA"/>
</dbReference>
<protein>
    <submittedName>
        <fullName evidence="1">Uncharacterized protein</fullName>
    </submittedName>
</protein>
<organism evidence="1 2">
    <name type="scientific">Flavobacterium sinopsychrotolerans</name>
    <dbReference type="NCBI Taxonomy" id="604089"/>
    <lineage>
        <taxon>Bacteria</taxon>
        <taxon>Pseudomonadati</taxon>
        <taxon>Bacteroidota</taxon>
        <taxon>Flavobacteriia</taxon>
        <taxon>Flavobacteriales</taxon>
        <taxon>Flavobacteriaceae</taxon>
        <taxon>Flavobacterium</taxon>
    </lineage>
</organism>
<reference evidence="2" key="1">
    <citation type="submission" date="2016-10" db="EMBL/GenBank/DDBJ databases">
        <authorList>
            <person name="Varghese N."/>
            <person name="Submissions S."/>
        </authorList>
    </citation>
    <scope>NUCLEOTIDE SEQUENCE [LARGE SCALE GENOMIC DNA]</scope>
    <source>
        <strain evidence="2">CGMCC 1.8704</strain>
    </source>
</reference>
<sequence>MLKNILKLDGAQELSKNEQKSIKGGLACNVDGNCPAGSQCVNDCRYTNLCRLNSYIPC</sequence>
<dbReference type="AlphaFoldDB" id="A0A1H8Q8A0"/>
<dbReference type="STRING" id="604089.SAMN04487942_2941"/>
<gene>
    <name evidence="1" type="ORF">SAMN04487942_2941</name>
</gene>
<dbReference type="Proteomes" id="UP000198657">
    <property type="component" value="Unassembled WGS sequence"/>
</dbReference>
<name>A0A1H8Q8A0_9FLAO</name>
<keyword evidence="2" id="KW-1185">Reference proteome</keyword>
<accession>A0A1H8Q8A0</accession>